<accession>A0A0N1ILY3</accession>
<dbReference type="Gene3D" id="3.30.70.141">
    <property type="entry name" value="Nucleoside diphosphate kinase-like domain"/>
    <property type="match status" value="1"/>
</dbReference>
<dbReference type="SUPFAM" id="SSF54919">
    <property type="entry name" value="Nucleoside diphosphate kinase, NDK"/>
    <property type="match status" value="1"/>
</dbReference>
<dbReference type="EMBL" id="LJSK01000047">
    <property type="protein sequence ID" value="KPI88528.1"/>
    <property type="molecule type" value="Genomic_DNA"/>
</dbReference>
<evidence type="ECO:0000313" key="3">
    <source>
        <dbReference type="Proteomes" id="UP000038009"/>
    </source>
</evidence>
<dbReference type="Proteomes" id="UP000038009">
    <property type="component" value="Unassembled WGS sequence"/>
</dbReference>
<sequence length="2646" mass="291357">MESIFVLIPPRGCSPCNLQKVRTCLTGGGAQIETEASLSSDALQLRSSQLAVLFGSAHRWSMSPSHEVLLHPFAPAAISSDTSFCPAEDDLKSMFFSHYGELWDAAVEEKRLQTAFDVLTEENITVAELEQLCVTAAAVAHNVLELPAHLTITKLSNHGNDGSEESPARYVVNGVYPAQRERFFQADADHADCWWCTATLPSSPSAPQQEDRLDELQRLSRDIEDLFPSCTGVRVVTNPLEALAYRVLWMHTPLTLDAFASKVLQQGPQPRWLEALLRDPVVHDRGQFFSVFEMVRDKSVAEVVDALAQLWGELKQSATGQDNGDVANGAPALYDYEKGCLSPSLYTMTADVDRVHAVVFAHPRVCACEGLSSSLQQQLDQRGIEVDAVRQVSVDEMQAKLDLHFDAVARYALDQEALRHLVADETDAIVRFEESYGVSWQQAMDEGRLWSVPLAEDLLGCQQAQSLLRRCLSQGRLTQQLSPVLAITKVSRQALISEAFPDTSLGALFSTASGSQRPYALMPDTFFIANAAYAVYRRDLFAQMKTEGVAGEVWQLSWPKARGINLKAWQQLALSTPTSESPQEEKNLNSNAHVEQMEASYGAAVSAQARQMFPLLNVVDDPALALRARHLWWGTPYDEDELSLQLRAKGQSWVSLLPPPSSSSSPSAPSAELAEAVLVLPPRVAANHIISLTSAVLRENDVTVVEETDVYGEEAAAYVFGGNSLLAAASALAHKGGAALWAQFPRELQRGIAEVAEGIRAAAEDYVPILSAENLIGGATACVALQITSSDFEAAWQAAQPRRVDRTCWLAFFPRYDTWVVNGHVAVLEHRYSMETARVHLMRIRWPATSKSWADMRVALLGVDDDVMLCGTANEKSAAVSSSASTGSLALLLSRAAEKSSSEKADAVAPAAEPLCLLSSTPYDALIDVLRWPHQGLSSPMQSEVGLEDWLLRQPYVRAQLTGSIACSLTSVVQQVWETLASVVETRRPLSSFASTPRWISRIAQSHCEAQLHHGFIWLHPSSVTPLVLDALPHLLLQHRVHIRASGVLPLAVVTERQLLDVYHDGFYKNAYVRTAAQVPITDAESKAFAASFGQSWIAAVQLGLVLNAQEAEQKYGAVHLTTWWNCLPDEHQARLSSQLFVGYMAEEGIYVMNPPYSYHRSRLYTGGSEVVWYAVEWSAVDMTWDDFMLTVVGDADPANALPGSLRSHFGTNWIQYSLPGKPDQIECVLHASDSPLAALAERCRWLDCPVEHDPYGQVLLHSGVHSALLSQLLTNPTLYMRGTGITAEAFHLLQQEDVHELVLQLRAYECRSGFLAVPDSVTLIPSPAMLDLPKETDYSESDHENALLPVAQLRVYRDVASQKAIDFIQRCSFAKSFSDKEVPQSKASNSLRSAVMYLDPLGERPVSDDAKPPHRCGITKDALHHFLKQHLRRHGIRVVHERLIQCANEAEATVLHRMQHHRLYRYGIEMSAAETLANNVVFQAKMKQHFDVSLQDTAVMVRNAAEMAEALRANAHDVAVLWTRAKRLYPRDTLVLSDDCVVQRLHPRQPFFLINGDAMEAEQQFAARQAKTGALVWYLEWDAQEQPHVSHAQLAQIIAGLQGARGPLCACWSTYGWDSDATKTSTTAGATAPDLYPSLHVSESSLAAVRQRQLWLGLPMSTDPIVRGWLTATYVKNGVELPASALPLCAIAWALRDPLVSLEGKSDAQFLLDMVVGLDAARVRERLHEWWTATQDGERNTAVVALMPQAAASVGVRHLVRSVIAENNLRMEEHGFVAHCGDGDGEAKVRRIIQYLYPEDWSYATQEPHLLVLSPEECDRVADMFKTSWTSMRDSGRVLPASRATKRLGGMSPAQLQLFVKASKKAMWVRPHLHVAELEEYGVFVVNAHVAHLSGLVAAAAERLPLPYYVVSWNASQCSWEECVSRVVGSAELSLASPQSIRGRVNTAWSALGLHAAPTMGGSLVCMSDGPLHGLLARLNLSWPAMEALDEDVFGGLLLQSLGATATVMPVLHSWLSNPTVTCDGRTDGVLSHLANWETEEVLRLLRRVTKSTSTLLPANLSAIRQAEKDAEGQRAAEAAWKAAVQQRDSLPVLLSSTATATAGSEGSVPPDTETEDVALLHRNVGTLLFLSSQLSEKQRAQLRQHLQQYGVSVSITAEEEEQEATPELLDRLFATEHHLASCANVAQVLSESGEVTVEDQERFNVVFREGIDWHTLLERSQQHAPTPGMPCGLYSAADAMRNWEWTPHDLWKHVRSGLSMRLSESIEITRLSFCRAEGRADETAQDEDIGEGAELSSRAETPWAGHYVLNGAYAALRDALQEASSAAAAKKKRGNGGHATFSTPLFTMWEVSWDSRMLSWQDFVQQVIGCVDCERAAPDSFNALLRRDSSADARESAQLATPLSYLGVVPASGPLEAFAMRNRWCRNARNRYNAYVPDPFVRAMAMASVVDQIALLGNWVSNPLVMSKGGGDSDTEVRCRLFDLTRNCDAPQVIQWLRGLDAAAASAAHSSTEDSAADRIAAEAALAEDPGSEREQRAPPLPPPRMKKQFNAARVRDALLHAREESDWRRLWDYYGALDASVASTASDTISFAPFYRDFRSLDTLGVPNMSHELKQLFLEVEVGGRGRMTYAQFTQALTLYQTL</sequence>
<feature type="region of interest" description="Disordered" evidence="1">
    <location>
        <begin position="2527"/>
        <end position="2549"/>
    </location>
</feature>
<protein>
    <submittedName>
        <fullName evidence="2">Uncharacterized protein</fullName>
    </submittedName>
</protein>
<keyword evidence="3" id="KW-1185">Reference proteome</keyword>
<comment type="caution">
    <text evidence="2">The sequence shown here is derived from an EMBL/GenBank/DDBJ whole genome shotgun (WGS) entry which is preliminary data.</text>
</comment>
<dbReference type="InterPro" id="IPR036850">
    <property type="entry name" value="NDK-like_dom_sf"/>
</dbReference>
<dbReference type="OrthoDB" id="2162449at2759"/>
<proteinExistence type="predicted"/>
<gene>
    <name evidence="2" type="ORF">ABL78_2340</name>
</gene>
<name>A0A0N1ILY3_LEPSE</name>
<evidence type="ECO:0000256" key="1">
    <source>
        <dbReference type="SAM" id="MobiDB-lite"/>
    </source>
</evidence>
<organism evidence="2 3">
    <name type="scientific">Leptomonas seymouri</name>
    <dbReference type="NCBI Taxonomy" id="5684"/>
    <lineage>
        <taxon>Eukaryota</taxon>
        <taxon>Discoba</taxon>
        <taxon>Euglenozoa</taxon>
        <taxon>Kinetoplastea</taxon>
        <taxon>Metakinetoplastina</taxon>
        <taxon>Trypanosomatida</taxon>
        <taxon>Trypanosomatidae</taxon>
        <taxon>Leishmaniinae</taxon>
        <taxon>Leptomonas</taxon>
    </lineage>
</organism>
<evidence type="ECO:0000313" key="2">
    <source>
        <dbReference type="EMBL" id="KPI88528.1"/>
    </source>
</evidence>
<dbReference type="OMA" id="FIDTHYG"/>
<reference evidence="2 3" key="1">
    <citation type="journal article" date="2015" name="PLoS Pathog.">
        <title>Leptomonas seymouri: Adaptations to the Dixenous Life Cycle Analyzed by Genome Sequencing, Transcriptome Profiling and Co-infection with Leishmania donovani.</title>
        <authorList>
            <person name="Kraeva N."/>
            <person name="Butenko A."/>
            <person name="Hlavacova J."/>
            <person name="Kostygov A."/>
            <person name="Myskova J."/>
            <person name="Grybchuk D."/>
            <person name="Lestinova T."/>
            <person name="Votypka J."/>
            <person name="Volf P."/>
            <person name="Opperdoes F."/>
            <person name="Flegontov P."/>
            <person name="Lukes J."/>
            <person name="Yurchenko V."/>
        </authorList>
    </citation>
    <scope>NUCLEOTIDE SEQUENCE [LARGE SCALE GENOMIC DNA]</scope>
    <source>
        <strain evidence="2 3">ATCC 30220</strain>
    </source>
</reference>
<dbReference type="VEuPathDB" id="TriTrypDB:Lsey_0047_0090"/>